<evidence type="ECO:0000259" key="1">
    <source>
        <dbReference type="Pfam" id="PF13409"/>
    </source>
</evidence>
<dbReference type="InterPro" id="IPR004045">
    <property type="entry name" value="Glutathione_S-Trfase_N"/>
</dbReference>
<sequence>MSNKVILYDLANKKNASWSPNPWKTRVVLNFKKIPYETEWVEYPDLAPKFKALGIPPNPPGSFADFSSPTVRLTDGNYVMDSMPIAEKLEAAYPEPSMHLDNGLWKQAAEICDGLVVSAGPDFMVAVVDDILQEPSKTWFAEDRHKRFGMSLQELQEKMGGETGRPATQAGCEKLKGLLTSHKEDEGPFILGSKPSYGDLLAATLFESMRRMNVSQYEKIVESDESFKRLHEACKPWLERDN</sequence>
<comment type="caution">
    <text evidence="3">The sequence shown here is derived from an EMBL/GenBank/DDBJ whole genome shotgun (WGS) entry which is preliminary data.</text>
</comment>
<dbReference type="Gene3D" id="1.20.1050.10">
    <property type="match status" value="1"/>
</dbReference>
<dbReference type="Gene3D" id="3.40.30.10">
    <property type="entry name" value="Glutaredoxin"/>
    <property type="match status" value="1"/>
</dbReference>
<dbReference type="SUPFAM" id="SSF52833">
    <property type="entry name" value="Thioredoxin-like"/>
    <property type="match status" value="1"/>
</dbReference>
<feature type="domain" description="Glutathione S-transferase UstS-like C-terminal" evidence="2">
    <location>
        <begin position="122"/>
        <end position="237"/>
    </location>
</feature>
<keyword evidence="4" id="KW-1185">Reference proteome</keyword>
<name>A0A4V5NE06_9PEZI</name>
<dbReference type="AlphaFoldDB" id="A0A4V5NE06"/>
<dbReference type="OrthoDB" id="4951845at2759"/>
<dbReference type="Proteomes" id="UP000309340">
    <property type="component" value="Unassembled WGS sequence"/>
</dbReference>
<dbReference type="Pfam" id="PF22041">
    <property type="entry name" value="GST_C_7"/>
    <property type="match status" value="1"/>
</dbReference>
<dbReference type="InterPro" id="IPR054416">
    <property type="entry name" value="GST_UstS-like_C"/>
</dbReference>
<dbReference type="SUPFAM" id="SSF47616">
    <property type="entry name" value="GST C-terminal domain-like"/>
    <property type="match status" value="1"/>
</dbReference>
<dbReference type="Pfam" id="PF13409">
    <property type="entry name" value="GST_N_2"/>
    <property type="match status" value="1"/>
</dbReference>
<dbReference type="STRING" id="329884.A0A4V5NE06"/>
<accession>A0A4V5NE06</accession>
<proteinExistence type="predicted"/>
<feature type="domain" description="GST N-terminal" evidence="1">
    <location>
        <begin position="18"/>
        <end position="91"/>
    </location>
</feature>
<reference evidence="3 4" key="1">
    <citation type="submission" date="2017-03" db="EMBL/GenBank/DDBJ databases">
        <title>Genomes of endolithic fungi from Antarctica.</title>
        <authorList>
            <person name="Coleine C."/>
            <person name="Masonjones S."/>
            <person name="Stajich J.E."/>
        </authorList>
    </citation>
    <scope>NUCLEOTIDE SEQUENCE [LARGE SCALE GENOMIC DNA]</scope>
    <source>
        <strain evidence="3 4">CCFEE 5184</strain>
    </source>
</reference>
<dbReference type="InterPro" id="IPR036249">
    <property type="entry name" value="Thioredoxin-like_sf"/>
</dbReference>
<organism evidence="3 4">
    <name type="scientific">Friedmanniomyces simplex</name>
    <dbReference type="NCBI Taxonomy" id="329884"/>
    <lineage>
        <taxon>Eukaryota</taxon>
        <taxon>Fungi</taxon>
        <taxon>Dikarya</taxon>
        <taxon>Ascomycota</taxon>
        <taxon>Pezizomycotina</taxon>
        <taxon>Dothideomycetes</taxon>
        <taxon>Dothideomycetidae</taxon>
        <taxon>Mycosphaerellales</taxon>
        <taxon>Teratosphaeriaceae</taxon>
        <taxon>Friedmanniomyces</taxon>
    </lineage>
</organism>
<gene>
    <name evidence="3" type="ORF">B0A55_09439</name>
</gene>
<dbReference type="InterPro" id="IPR036282">
    <property type="entry name" value="Glutathione-S-Trfase_C_sf"/>
</dbReference>
<evidence type="ECO:0000259" key="2">
    <source>
        <dbReference type="Pfam" id="PF22041"/>
    </source>
</evidence>
<dbReference type="EMBL" id="NAJQ01000746">
    <property type="protein sequence ID" value="TKA65339.1"/>
    <property type="molecule type" value="Genomic_DNA"/>
</dbReference>
<evidence type="ECO:0000313" key="4">
    <source>
        <dbReference type="Proteomes" id="UP000309340"/>
    </source>
</evidence>
<protein>
    <submittedName>
        <fullName evidence="3">Uncharacterized protein</fullName>
    </submittedName>
</protein>
<evidence type="ECO:0000313" key="3">
    <source>
        <dbReference type="EMBL" id="TKA65339.1"/>
    </source>
</evidence>